<evidence type="ECO:0000256" key="2">
    <source>
        <dbReference type="ARBA" id="ARBA00023015"/>
    </source>
</evidence>
<reference evidence="8 9" key="1">
    <citation type="journal article" date="2013" name="Genome Announc.">
        <title>Draft Genome Sequence of Streptomyces viridochromogenes Strain Tu57, Producer of Avilamycin.</title>
        <authorList>
            <person name="Gruning B.A."/>
            <person name="Erxleben A."/>
            <person name="Hahnlein A."/>
            <person name="Gunther S."/>
        </authorList>
    </citation>
    <scope>NUCLEOTIDE SEQUENCE [LARGE SCALE GENOMIC DNA]</scope>
    <source>
        <strain evidence="8 9">Tue57</strain>
    </source>
</reference>
<dbReference type="InterPro" id="IPR013325">
    <property type="entry name" value="RNA_pol_sigma_r2"/>
</dbReference>
<keyword evidence="3" id="KW-0731">Sigma factor</keyword>
<dbReference type="SUPFAM" id="SSF88659">
    <property type="entry name" value="Sigma3 and sigma4 domains of RNA polymerase sigma factors"/>
    <property type="match status" value="1"/>
</dbReference>
<dbReference type="Gene3D" id="1.10.1740.10">
    <property type="match status" value="1"/>
</dbReference>
<keyword evidence="2" id="KW-0805">Transcription regulation</keyword>
<gene>
    <name evidence="8" type="ORF">STVIR_3426</name>
</gene>
<dbReference type="InterPro" id="IPR046531">
    <property type="entry name" value="DUF6596"/>
</dbReference>
<dbReference type="InterPro" id="IPR013249">
    <property type="entry name" value="RNA_pol_sigma70_r4_t2"/>
</dbReference>
<dbReference type="InterPro" id="IPR014284">
    <property type="entry name" value="RNA_pol_sigma-70_dom"/>
</dbReference>
<feature type="domain" description="DUF6596" evidence="7">
    <location>
        <begin position="187"/>
        <end position="287"/>
    </location>
</feature>
<accession>L8PGR5</accession>
<protein>
    <submittedName>
        <fullName evidence="8">Putative RNA polymerase ECF-subfamily sigma factor</fullName>
    </submittedName>
</protein>
<name>L8PGR5_STRVR</name>
<dbReference type="Pfam" id="PF20239">
    <property type="entry name" value="DUF6596"/>
    <property type="match status" value="1"/>
</dbReference>
<feature type="domain" description="RNA polymerase sigma-70 region 2" evidence="5">
    <location>
        <begin position="22"/>
        <end position="82"/>
    </location>
</feature>
<dbReference type="PANTHER" id="PTHR47756:SF1">
    <property type="entry name" value="BLL0085 PROTEIN"/>
    <property type="match status" value="1"/>
</dbReference>
<dbReference type="GO" id="GO:0006352">
    <property type="term" value="P:DNA-templated transcription initiation"/>
    <property type="evidence" value="ECO:0007669"/>
    <property type="project" value="InterPro"/>
</dbReference>
<dbReference type="InterPro" id="IPR036388">
    <property type="entry name" value="WH-like_DNA-bd_sf"/>
</dbReference>
<evidence type="ECO:0000259" key="6">
    <source>
        <dbReference type="Pfam" id="PF08281"/>
    </source>
</evidence>
<evidence type="ECO:0000259" key="5">
    <source>
        <dbReference type="Pfam" id="PF04542"/>
    </source>
</evidence>
<dbReference type="EMBL" id="AMLP01000110">
    <property type="protein sequence ID" value="ELS55600.1"/>
    <property type="molecule type" value="Genomic_DNA"/>
</dbReference>
<dbReference type="Gene3D" id="1.10.10.10">
    <property type="entry name" value="Winged helix-like DNA-binding domain superfamily/Winged helix DNA-binding domain"/>
    <property type="match status" value="1"/>
</dbReference>
<organism evidence="8 9">
    <name type="scientific">Streptomyces viridochromogenes Tue57</name>
    <dbReference type="NCBI Taxonomy" id="1160705"/>
    <lineage>
        <taxon>Bacteria</taxon>
        <taxon>Bacillati</taxon>
        <taxon>Actinomycetota</taxon>
        <taxon>Actinomycetes</taxon>
        <taxon>Kitasatosporales</taxon>
        <taxon>Streptomycetaceae</taxon>
        <taxon>Streptomyces</taxon>
    </lineage>
</organism>
<dbReference type="GO" id="GO:0003677">
    <property type="term" value="F:DNA binding"/>
    <property type="evidence" value="ECO:0007669"/>
    <property type="project" value="InterPro"/>
</dbReference>
<dbReference type="InterPro" id="IPR007627">
    <property type="entry name" value="RNA_pol_sigma70_r2"/>
</dbReference>
<feature type="domain" description="RNA polymerase sigma factor 70 region 4 type 2" evidence="6">
    <location>
        <begin position="119"/>
        <end position="169"/>
    </location>
</feature>
<evidence type="ECO:0000313" key="8">
    <source>
        <dbReference type="EMBL" id="ELS55600.1"/>
    </source>
</evidence>
<comment type="caution">
    <text evidence="8">The sequence shown here is derived from an EMBL/GenBank/DDBJ whole genome shotgun (WGS) entry which is preliminary data.</text>
</comment>
<evidence type="ECO:0000256" key="3">
    <source>
        <dbReference type="ARBA" id="ARBA00023082"/>
    </source>
</evidence>
<keyword evidence="4" id="KW-0804">Transcription</keyword>
<dbReference type="PANTHER" id="PTHR47756">
    <property type="entry name" value="BLL6612 PROTEIN-RELATED"/>
    <property type="match status" value="1"/>
</dbReference>
<dbReference type="InterPro" id="IPR013324">
    <property type="entry name" value="RNA_pol_sigma_r3/r4-like"/>
</dbReference>
<evidence type="ECO:0000259" key="7">
    <source>
        <dbReference type="Pfam" id="PF20239"/>
    </source>
</evidence>
<dbReference type="NCBIfam" id="TIGR02937">
    <property type="entry name" value="sigma70-ECF"/>
    <property type="match status" value="1"/>
</dbReference>
<sequence length="421" mass="46069">MTPQPTVDPHGSIETVFRIESARVIAAVTRVVRDVGIAEELAQDALVAALEQWPRDGVPDNPGAWLTATARHRAVDLIRRRENYARKLQEIGRDLETTAPPEEPADPDDIDDDLLRLVFTTCHPVLSPQARIALTLRLLGGLTTPEIARAFLVPESTVAQRIVRAKRTLATKNVAFEVPYGPDREARLGSVLDVIYLIFNEGYAATAGDDWLRPSLCEDALRLARVLSSLMPKEPEVHGLTSLLEFQASRTTARTGPDGTPILLKDQNRRRWNRMLIARGINALGRAEATAAGAPGPYALQAAIAACHAHAYTYEETDWRTISTLYGLLAARTQSPVVELNRAVAVSMAQGPGAALEIVDTLAAEPALQEYHLLPSVRGDLLARLGRTTEARAELARAAELTVNERERELLRAKLRSLPAQ</sequence>
<evidence type="ECO:0000256" key="4">
    <source>
        <dbReference type="ARBA" id="ARBA00023163"/>
    </source>
</evidence>
<evidence type="ECO:0000256" key="1">
    <source>
        <dbReference type="ARBA" id="ARBA00010641"/>
    </source>
</evidence>
<comment type="similarity">
    <text evidence="1">Belongs to the sigma-70 factor family. ECF subfamily.</text>
</comment>
<dbReference type="RefSeq" id="WP_003998764.1">
    <property type="nucleotide sequence ID" value="NZ_AMLP01000110.1"/>
</dbReference>
<dbReference type="GO" id="GO:0016987">
    <property type="term" value="F:sigma factor activity"/>
    <property type="evidence" value="ECO:0007669"/>
    <property type="project" value="UniProtKB-KW"/>
</dbReference>
<proteinExistence type="inferred from homology"/>
<dbReference type="Proteomes" id="UP000011205">
    <property type="component" value="Unassembled WGS sequence"/>
</dbReference>
<dbReference type="Pfam" id="PF04542">
    <property type="entry name" value="Sigma70_r2"/>
    <property type="match status" value="1"/>
</dbReference>
<dbReference type="Pfam" id="PF08281">
    <property type="entry name" value="Sigma70_r4_2"/>
    <property type="match status" value="1"/>
</dbReference>
<dbReference type="PATRIC" id="fig|1160705.3.peg.3397"/>
<evidence type="ECO:0000313" key="9">
    <source>
        <dbReference type="Proteomes" id="UP000011205"/>
    </source>
</evidence>
<dbReference type="SUPFAM" id="SSF88946">
    <property type="entry name" value="Sigma2 domain of RNA polymerase sigma factors"/>
    <property type="match status" value="1"/>
</dbReference>
<dbReference type="AlphaFoldDB" id="L8PGR5"/>